<accession>A0A6S6LX33</accession>
<dbReference type="Gene3D" id="3.40.50.360">
    <property type="match status" value="1"/>
</dbReference>
<keyword evidence="2" id="KW-0288">FMN</keyword>
<dbReference type="KEGG" id="gbn:GEOBRER4_06380"/>
<keyword evidence="1" id="KW-0285">Flavoprotein</keyword>
<gene>
    <name evidence="4" type="ORF">GEOBRER4_n0662</name>
</gene>
<sequence length="201" mass="21869">MAGQRKVVAIVGSYRRGGVVDQVVDELLAAAASEGAQVEKLYLLDTQIEFCTNCRLCTQEREGARGICPIADQMVRVLDLVESADAVVLASPMNFGTVTALMKRFIERLVCYAYWPWGMAAPKLRSKERPRRAVLIASSAAPAFMARFLTPIVKVLRQAAELLGGRTVGVIMVGLAAREKRQEPGPGIRAKARLLGKKLVS</sequence>
<dbReference type="PANTHER" id="PTHR43278:SF2">
    <property type="entry name" value="IRON-SULFUR FLAVOPROTEIN"/>
    <property type="match status" value="1"/>
</dbReference>
<evidence type="ECO:0000256" key="1">
    <source>
        <dbReference type="ARBA" id="ARBA00022630"/>
    </source>
</evidence>
<dbReference type="InterPro" id="IPR005025">
    <property type="entry name" value="FMN_Rdtase-like_dom"/>
</dbReference>
<protein>
    <recommendedName>
        <fullName evidence="3">NADPH-dependent FMN reductase-like domain-containing protein</fullName>
    </recommendedName>
</protein>
<name>A0A6S6LX33_9BACT</name>
<dbReference type="RefSeq" id="WP_185244210.1">
    <property type="nucleotide sequence ID" value="NZ_AP023213.1"/>
</dbReference>
<dbReference type="EMBL" id="AP023213">
    <property type="protein sequence ID" value="BCG45888.1"/>
    <property type="molecule type" value="Genomic_DNA"/>
</dbReference>
<dbReference type="InterPro" id="IPR051796">
    <property type="entry name" value="ISF_SsuE-like"/>
</dbReference>
<evidence type="ECO:0000313" key="5">
    <source>
        <dbReference type="Proteomes" id="UP000515472"/>
    </source>
</evidence>
<keyword evidence="5" id="KW-1185">Reference proteome</keyword>
<evidence type="ECO:0000256" key="2">
    <source>
        <dbReference type="ARBA" id="ARBA00022643"/>
    </source>
</evidence>
<dbReference type="AlphaFoldDB" id="A0A6S6LX33"/>
<reference evidence="4 5" key="1">
    <citation type="submission" date="2020-06" db="EMBL/GenBank/DDBJ databases">
        <title>Interaction of electrochemicaly active bacteria, Geobacter bremensis R4 on different carbon anode.</title>
        <authorList>
            <person name="Meng L."/>
            <person name="Yoshida N."/>
        </authorList>
    </citation>
    <scope>NUCLEOTIDE SEQUENCE [LARGE SCALE GENOMIC DNA]</scope>
    <source>
        <strain evidence="4 5">R4</strain>
    </source>
</reference>
<dbReference type="InterPro" id="IPR029039">
    <property type="entry name" value="Flavoprotein-like_sf"/>
</dbReference>
<proteinExistence type="predicted"/>
<dbReference type="GO" id="GO:0016491">
    <property type="term" value="F:oxidoreductase activity"/>
    <property type="evidence" value="ECO:0007669"/>
    <property type="project" value="InterPro"/>
</dbReference>
<dbReference type="Pfam" id="PF03358">
    <property type="entry name" value="FMN_red"/>
    <property type="match status" value="1"/>
</dbReference>
<dbReference type="SUPFAM" id="SSF52218">
    <property type="entry name" value="Flavoproteins"/>
    <property type="match status" value="1"/>
</dbReference>
<feature type="domain" description="NADPH-dependent FMN reductase-like" evidence="3">
    <location>
        <begin position="6"/>
        <end position="114"/>
    </location>
</feature>
<dbReference type="PANTHER" id="PTHR43278">
    <property type="entry name" value="NAD(P)H-DEPENDENT FMN-CONTAINING OXIDOREDUCTASE YWQN-RELATED"/>
    <property type="match status" value="1"/>
</dbReference>
<evidence type="ECO:0000313" key="4">
    <source>
        <dbReference type="EMBL" id="BCG45888.1"/>
    </source>
</evidence>
<evidence type="ECO:0000259" key="3">
    <source>
        <dbReference type="Pfam" id="PF03358"/>
    </source>
</evidence>
<organism evidence="4 5">
    <name type="scientific">Citrifermentans bremense</name>
    <dbReference type="NCBI Taxonomy" id="60035"/>
    <lineage>
        <taxon>Bacteria</taxon>
        <taxon>Pseudomonadati</taxon>
        <taxon>Thermodesulfobacteriota</taxon>
        <taxon>Desulfuromonadia</taxon>
        <taxon>Geobacterales</taxon>
        <taxon>Geobacteraceae</taxon>
        <taxon>Citrifermentans</taxon>
    </lineage>
</organism>
<dbReference type="Proteomes" id="UP000515472">
    <property type="component" value="Chromosome"/>
</dbReference>